<dbReference type="PANTHER" id="PTHR34071">
    <property type="entry name" value="5-NITROIMIDAZOLE ANTIBIOTICS RESISTANCE PROTEIN, NIMA-FAMILY-RELATED PROTEIN-RELATED"/>
    <property type="match status" value="1"/>
</dbReference>
<dbReference type="InterPro" id="IPR024747">
    <property type="entry name" value="Pyridox_Oxase-rel"/>
</dbReference>
<dbReference type="STRING" id="2741.SAMN04489866_10358"/>
<dbReference type="PANTHER" id="PTHR34071:SF2">
    <property type="entry name" value="FLAVIN-NUCLEOTIDE-BINDING PROTEIN"/>
    <property type="match status" value="1"/>
</dbReference>
<evidence type="ECO:0008006" key="3">
    <source>
        <dbReference type="Google" id="ProtNLM"/>
    </source>
</evidence>
<dbReference type="SUPFAM" id="SSF50475">
    <property type="entry name" value="FMN-binding split barrel"/>
    <property type="match status" value="1"/>
</dbReference>
<dbReference type="InterPro" id="IPR012349">
    <property type="entry name" value="Split_barrel_FMN-bd"/>
</dbReference>
<dbReference type="Proteomes" id="UP000198995">
    <property type="component" value="Unassembled WGS sequence"/>
</dbReference>
<name>A0A1G6UJ79_PEPNI</name>
<organism evidence="1 2">
    <name type="scientific">Peptococcus niger</name>
    <dbReference type="NCBI Taxonomy" id="2741"/>
    <lineage>
        <taxon>Bacteria</taxon>
        <taxon>Bacillati</taxon>
        <taxon>Bacillota</taxon>
        <taxon>Clostridia</taxon>
        <taxon>Eubacteriales</taxon>
        <taxon>Peptococcaceae</taxon>
        <taxon>Peptococcus</taxon>
    </lineage>
</organism>
<dbReference type="RefSeq" id="WP_091791329.1">
    <property type="nucleotide sequence ID" value="NZ_FNAF01000003.1"/>
</dbReference>
<dbReference type="EMBL" id="FNAF01000003">
    <property type="protein sequence ID" value="SDD40766.1"/>
    <property type="molecule type" value="Genomic_DNA"/>
</dbReference>
<gene>
    <name evidence="1" type="ORF">SAMN04489866_10358</name>
</gene>
<dbReference type="Gene3D" id="2.30.110.10">
    <property type="entry name" value="Electron Transport, Fmn-binding Protein, Chain A"/>
    <property type="match status" value="1"/>
</dbReference>
<proteinExistence type="predicted"/>
<sequence length="155" mass="17760">MATYSRPTYSEEEIRRRLPQGHYGILSLIDAEGLPYGVPLNYVYHPDRQALYFHAAKTGRKIRALTAHERAHFVIVLQEEIVPPIFVTHYDSLMLEGRLHLVQDDDERRQALTALCDRHAPDQPRRDSVLAEGLARTAIIRFDIETASGKANRDK</sequence>
<evidence type="ECO:0000313" key="2">
    <source>
        <dbReference type="Proteomes" id="UP000198995"/>
    </source>
</evidence>
<accession>A0A1G6UJ79</accession>
<dbReference type="AlphaFoldDB" id="A0A1G6UJ79"/>
<evidence type="ECO:0000313" key="1">
    <source>
        <dbReference type="EMBL" id="SDD40766.1"/>
    </source>
</evidence>
<protein>
    <recommendedName>
        <fullName evidence="3">Nitroimidazol reductase NimA, pyridoxamine 5'-phosphate oxidase superfamily</fullName>
    </recommendedName>
</protein>
<keyword evidence="2" id="KW-1185">Reference proteome</keyword>
<dbReference type="Pfam" id="PF12900">
    <property type="entry name" value="Pyridox_ox_2"/>
    <property type="match status" value="1"/>
</dbReference>
<dbReference type="OrthoDB" id="9794935at2"/>
<reference evidence="1 2" key="1">
    <citation type="submission" date="2016-10" db="EMBL/GenBank/DDBJ databases">
        <authorList>
            <person name="de Groot N.N."/>
        </authorList>
    </citation>
    <scope>NUCLEOTIDE SEQUENCE [LARGE SCALE GENOMIC DNA]</scope>
    <source>
        <strain evidence="1 2">DSM 20475</strain>
    </source>
</reference>